<protein>
    <submittedName>
        <fullName evidence="3">Uncharacterized protein</fullName>
    </submittedName>
</protein>
<organism evidence="3 4">
    <name type="scientific">Pinibacter soli</name>
    <dbReference type="NCBI Taxonomy" id="3044211"/>
    <lineage>
        <taxon>Bacteria</taxon>
        <taxon>Pseudomonadati</taxon>
        <taxon>Bacteroidota</taxon>
        <taxon>Chitinophagia</taxon>
        <taxon>Chitinophagales</taxon>
        <taxon>Chitinophagaceae</taxon>
        <taxon>Pinibacter</taxon>
    </lineage>
</organism>
<feature type="signal peptide" evidence="2">
    <location>
        <begin position="1"/>
        <end position="21"/>
    </location>
</feature>
<comment type="caution">
    <text evidence="3">The sequence shown here is derived from an EMBL/GenBank/DDBJ whole genome shotgun (WGS) entry which is preliminary data.</text>
</comment>
<evidence type="ECO:0000313" key="3">
    <source>
        <dbReference type="EMBL" id="MDI3321060.1"/>
    </source>
</evidence>
<reference evidence="3 4" key="1">
    <citation type="submission" date="2023-05" db="EMBL/GenBank/DDBJ databases">
        <title>Genome sequence of Pinibacter sp. MAH-24.</title>
        <authorList>
            <person name="Huq M.A."/>
        </authorList>
    </citation>
    <scope>NUCLEOTIDE SEQUENCE [LARGE SCALE GENOMIC DNA]</scope>
    <source>
        <strain evidence="3 4">MAH-24</strain>
    </source>
</reference>
<dbReference type="EMBL" id="JASBRG010000007">
    <property type="protein sequence ID" value="MDI3321060.1"/>
    <property type="molecule type" value="Genomic_DNA"/>
</dbReference>
<keyword evidence="4" id="KW-1185">Reference proteome</keyword>
<evidence type="ECO:0000256" key="1">
    <source>
        <dbReference type="SAM" id="MobiDB-lite"/>
    </source>
</evidence>
<feature type="compositionally biased region" description="Basic and acidic residues" evidence="1">
    <location>
        <begin position="188"/>
        <end position="202"/>
    </location>
</feature>
<dbReference type="Proteomes" id="UP001226434">
    <property type="component" value="Unassembled WGS sequence"/>
</dbReference>
<feature type="region of interest" description="Disordered" evidence="1">
    <location>
        <begin position="149"/>
        <end position="202"/>
    </location>
</feature>
<evidence type="ECO:0000313" key="4">
    <source>
        <dbReference type="Proteomes" id="UP001226434"/>
    </source>
</evidence>
<keyword evidence="2" id="KW-0732">Signal</keyword>
<feature type="compositionally biased region" description="Polar residues" evidence="1">
    <location>
        <begin position="167"/>
        <end position="184"/>
    </location>
</feature>
<sequence>MKKILLTAMLLSTAIVFRANAQVAITANINIGNQPMWGPTGYDHVDYYYLPDVDMYYYVPTQQFVYFQNNQWVYNSCLPYAYRDFDLYHSYKVVVNEPRPYLNNAYYHTRYAGYRNWNQPQPMWRDYPGRADYGKYNNQYPVRREVYGNADYNKGGRGNENLHDNGQRNNGNWARNNDQGNNGNWGHDNGRRGNDKGDYRRY</sequence>
<accession>A0ABT6RF95</accession>
<feature type="chain" id="PRO_5046233619" evidence="2">
    <location>
        <begin position="22"/>
        <end position="202"/>
    </location>
</feature>
<proteinExistence type="predicted"/>
<gene>
    <name evidence="3" type="ORF">QJ048_14805</name>
</gene>
<dbReference type="RefSeq" id="WP_282335165.1">
    <property type="nucleotide sequence ID" value="NZ_JASBRG010000007.1"/>
</dbReference>
<name>A0ABT6RF95_9BACT</name>
<evidence type="ECO:0000256" key="2">
    <source>
        <dbReference type="SAM" id="SignalP"/>
    </source>
</evidence>